<dbReference type="AlphaFoldDB" id="A0AAD4GCW8"/>
<keyword evidence="1" id="KW-1133">Transmembrane helix</keyword>
<dbReference type="Proteomes" id="UP001194468">
    <property type="component" value="Unassembled WGS sequence"/>
</dbReference>
<keyword evidence="3" id="KW-1185">Reference proteome</keyword>
<feature type="transmembrane region" description="Helical" evidence="1">
    <location>
        <begin position="19"/>
        <end position="37"/>
    </location>
</feature>
<evidence type="ECO:0000256" key="1">
    <source>
        <dbReference type="SAM" id="Phobius"/>
    </source>
</evidence>
<keyword evidence="1" id="KW-0812">Transmembrane</keyword>
<evidence type="ECO:0000313" key="3">
    <source>
        <dbReference type="Proteomes" id="UP001194468"/>
    </source>
</evidence>
<keyword evidence="1" id="KW-0472">Membrane</keyword>
<evidence type="ECO:0000313" key="2">
    <source>
        <dbReference type="EMBL" id="KAF8437563.1"/>
    </source>
</evidence>
<reference evidence="2" key="2">
    <citation type="journal article" date="2020" name="Nat. Commun.">
        <title>Large-scale genome sequencing of mycorrhizal fungi provides insights into the early evolution of symbiotic traits.</title>
        <authorList>
            <person name="Miyauchi S."/>
            <person name="Kiss E."/>
            <person name="Kuo A."/>
            <person name="Drula E."/>
            <person name="Kohler A."/>
            <person name="Sanchez-Garcia M."/>
            <person name="Morin E."/>
            <person name="Andreopoulos B."/>
            <person name="Barry K.W."/>
            <person name="Bonito G."/>
            <person name="Buee M."/>
            <person name="Carver A."/>
            <person name="Chen C."/>
            <person name="Cichocki N."/>
            <person name="Clum A."/>
            <person name="Culley D."/>
            <person name="Crous P.W."/>
            <person name="Fauchery L."/>
            <person name="Girlanda M."/>
            <person name="Hayes R.D."/>
            <person name="Keri Z."/>
            <person name="LaButti K."/>
            <person name="Lipzen A."/>
            <person name="Lombard V."/>
            <person name="Magnuson J."/>
            <person name="Maillard F."/>
            <person name="Murat C."/>
            <person name="Nolan M."/>
            <person name="Ohm R.A."/>
            <person name="Pangilinan J."/>
            <person name="Pereira M.F."/>
            <person name="Perotto S."/>
            <person name="Peter M."/>
            <person name="Pfister S."/>
            <person name="Riley R."/>
            <person name="Sitrit Y."/>
            <person name="Stielow J.B."/>
            <person name="Szollosi G."/>
            <person name="Zifcakova L."/>
            <person name="Stursova M."/>
            <person name="Spatafora J.W."/>
            <person name="Tedersoo L."/>
            <person name="Vaario L.M."/>
            <person name="Yamada A."/>
            <person name="Yan M."/>
            <person name="Wang P."/>
            <person name="Xu J."/>
            <person name="Bruns T."/>
            <person name="Baldrian P."/>
            <person name="Vilgalys R."/>
            <person name="Dunand C."/>
            <person name="Henrissat B."/>
            <person name="Grigoriev I.V."/>
            <person name="Hibbett D."/>
            <person name="Nagy L.G."/>
            <person name="Martin F.M."/>
        </authorList>
    </citation>
    <scope>NUCLEOTIDE SEQUENCE</scope>
    <source>
        <strain evidence="2">BED1</strain>
    </source>
</reference>
<protein>
    <submittedName>
        <fullName evidence="2">Uncharacterized protein</fullName>
    </submittedName>
</protein>
<proteinExistence type="predicted"/>
<organism evidence="2 3">
    <name type="scientific">Boletus edulis BED1</name>
    <dbReference type="NCBI Taxonomy" id="1328754"/>
    <lineage>
        <taxon>Eukaryota</taxon>
        <taxon>Fungi</taxon>
        <taxon>Dikarya</taxon>
        <taxon>Basidiomycota</taxon>
        <taxon>Agaricomycotina</taxon>
        <taxon>Agaricomycetes</taxon>
        <taxon>Agaricomycetidae</taxon>
        <taxon>Boletales</taxon>
        <taxon>Boletineae</taxon>
        <taxon>Boletaceae</taxon>
        <taxon>Boletoideae</taxon>
        <taxon>Boletus</taxon>
    </lineage>
</organism>
<name>A0AAD4GCW8_BOLED</name>
<sequence>MAHGAFLIDVGFQGDTTKLLVALAAWLLGYGEVGLWLEKEAARSGKVIRIASG</sequence>
<dbReference type="EMBL" id="WHUW01000018">
    <property type="protein sequence ID" value="KAF8437563.1"/>
    <property type="molecule type" value="Genomic_DNA"/>
</dbReference>
<gene>
    <name evidence="2" type="ORF">L210DRAFT_3546087</name>
</gene>
<accession>A0AAD4GCW8</accession>
<reference evidence="2" key="1">
    <citation type="submission" date="2019-10" db="EMBL/GenBank/DDBJ databases">
        <authorList>
            <consortium name="DOE Joint Genome Institute"/>
            <person name="Kuo A."/>
            <person name="Miyauchi S."/>
            <person name="Kiss E."/>
            <person name="Drula E."/>
            <person name="Kohler A."/>
            <person name="Sanchez-Garcia M."/>
            <person name="Andreopoulos B."/>
            <person name="Barry K.W."/>
            <person name="Bonito G."/>
            <person name="Buee M."/>
            <person name="Carver A."/>
            <person name="Chen C."/>
            <person name="Cichocki N."/>
            <person name="Clum A."/>
            <person name="Culley D."/>
            <person name="Crous P.W."/>
            <person name="Fauchery L."/>
            <person name="Girlanda M."/>
            <person name="Hayes R."/>
            <person name="Keri Z."/>
            <person name="LaButti K."/>
            <person name="Lipzen A."/>
            <person name="Lombard V."/>
            <person name="Magnuson J."/>
            <person name="Maillard F."/>
            <person name="Morin E."/>
            <person name="Murat C."/>
            <person name="Nolan M."/>
            <person name="Ohm R."/>
            <person name="Pangilinan J."/>
            <person name="Pereira M."/>
            <person name="Perotto S."/>
            <person name="Peter M."/>
            <person name="Riley R."/>
            <person name="Sitrit Y."/>
            <person name="Stielow B."/>
            <person name="Szollosi G."/>
            <person name="Zifcakova L."/>
            <person name="Stursova M."/>
            <person name="Spatafora J.W."/>
            <person name="Tedersoo L."/>
            <person name="Vaario L.-M."/>
            <person name="Yamada A."/>
            <person name="Yan M."/>
            <person name="Wang P."/>
            <person name="Xu J."/>
            <person name="Bruns T."/>
            <person name="Baldrian P."/>
            <person name="Vilgalys R."/>
            <person name="Henrissat B."/>
            <person name="Grigoriev I.V."/>
            <person name="Hibbett D."/>
            <person name="Nagy L.G."/>
            <person name="Martin F.M."/>
        </authorList>
    </citation>
    <scope>NUCLEOTIDE SEQUENCE</scope>
    <source>
        <strain evidence="2">BED1</strain>
    </source>
</reference>
<comment type="caution">
    <text evidence="2">The sequence shown here is derived from an EMBL/GenBank/DDBJ whole genome shotgun (WGS) entry which is preliminary data.</text>
</comment>